<protein>
    <recommendedName>
        <fullName evidence="4">Peptidyl-prolyl cis-trans isomerase</fullName>
        <ecNumber evidence="4">5.2.1.8</ecNumber>
    </recommendedName>
</protein>
<dbReference type="AlphaFoldDB" id="F0NZF6"/>
<evidence type="ECO:0000256" key="4">
    <source>
        <dbReference type="RuleBase" id="RU003915"/>
    </source>
</evidence>
<dbReference type="PROSITE" id="PS50059">
    <property type="entry name" value="FKBP_PPIASE"/>
    <property type="match status" value="1"/>
</dbReference>
<keyword evidence="7" id="KW-1185">Reference proteome</keyword>
<dbReference type="EMBL" id="CP002455">
    <property type="protein sequence ID" value="ADX68303.1"/>
    <property type="molecule type" value="Genomic_DNA"/>
</dbReference>
<evidence type="ECO:0000313" key="6">
    <source>
        <dbReference type="EMBL" id="ADX68303.1"/>
    </source>
</evidence>
<feature type="domain" description="PPIase FKBP-type" evidence="5">
    <location>
        <begin position="86"/>
        <end position="173"/>
    </location>
</feature>
<comment type="catalytic activity">
    <reaction evidence="1 3 4">
        <text>[protein]-peptidylproline (omega=180) = [protein]-peptidylproline (omega=0)</text>
        <dbReference type="Rhea" id="RHEA:16237"/>
        <dbReference type="Rhea" id="RHEA-COMP:10747"/>
        <dbReference type="Rhea" id="RHEA-COMP:10748"/>
        <dbReference type="ChEBI" id="CHEBI:83833"/>
        <dbReference type="ChEBI" id="CHEBI:83834"/>
        <dbReference type="EC" id="5.2.1.8"/>
    </reaction>
</comment>
<dbReference type="PROSITE" id="PS51257">
    <property type="entry name" value="PROKAR_LIPOPROTEIN"/>
    <property type="match status" value="1"/>
</dbReference>
<proteinExistence type="inferred from homology"/>
<accession>F0NZF6</accession>
<dbReference type="EC" id="5.2.1.8" evidence="4"/>
<dbReference type="InterPro" id="IPR046357">
    <property type="entry name" value="PPIase_dom_sf"/>
</dbReference>
<evidence type="ECO:0000313" key="7">
    <source>
        <dbReference type="Proteomes" id="UP000008641"/>
    </source>
</evidence>
<name>F0NZF6_WEEVC</name>
<dbReference type="OrthoDB" id="1093155at2"/>
<keyword evidence="3 4" id="KW-0413">Isomerase</keyword>
<dbReference type="KEGG" id="wvi:Weevi_1603"/>
<organism evidence="6 7">
    <name type="scientific">Weeksella virosa (strain ATCC 43766 / DSM 16922 / JCM 21250 / CCUG 30538 / CDC 9751 / IAM 14551 / NBRC 16016 / NCTC 11634 / CL345/78)</name>
    <dbReference type="NCBI Taxonomy" id="865938"/>
    <lineage>
        <taxon>Bacteria</taxon>
        <taxon>Pseudomonadati</taxon>
        <taxon>Bacteroidota</taxon>
        <taxon>Flavobacteriia</taxon>
        <taxon>Flavobacteriales</taxon>
        <taxon>Weeksellaceae</taxon>
        <taxon>Weeksella</taxon>
    </lineage>
</organism>
<evidence type="ECO:0000256" key="1">
    <source>
        <dbReference type="ARBA" id="ARBA00000971"/>
    </source>
</evidence>
<dbReference type="Gene3D" id="3.10.50.40">
    <property type="match status" value="1"/>
</dbReference>
<dbReference type="STRING" id="865938.Weevi_1603"/>
<dbReference type="InterPro" id="IPR001179">
    <property type="entry name" value="PPIase_FKBP_dom"/>
</dbReference>
<dbReference type="HOGENOM" id="CLU_110184_0_0_10"/>
<dbReference type="Proteomes" id="UP000008641">
    <property type="component" value="Chromosome"/>
</dbReference>
<reference evidence="7" key="2">
    <citation type="journal article" date="2011" name="Stand. Genomic Sci.">
        <title>Complete genome sequence of Weeksella virosa type strain (9751T).</title>
        <authorList>
            <person name="Lang E."/>
            <person name="Teshima H."/>
            <person name="Lucas S."/>
            <person name="Lapidus A."/>
            <person name="Hammon N."/>
            <person name="Deshpande S."/>
            <person name="Nolan M."/>
            <person name="Cheng J."/>
            <person name="Pitluck S."/>
            <person name="Liolios K."/>
            <person name="Pagani I."/>
            <person name="Mikhailova N."/>
            <person name="Ivanova N."/>
            <person name="Mavromatis K."/>
            <person name="Pati A."/>
            <person name="Tapia R."/>
            <person name="Han C."/>
            <person name="Goodwin L."/>
            <person name="Chen A."/>
            <person name="Palaniappan K."/>
            <person name="Land M."/>
            <person name="Hauser L."/>
            <person name="Chang Y."/>
            <person name="Jeffries C."/>
            <person name="Brambilla E."/>
            <person name="Kopitz M."/>
            <person name="Rohde M."/>
            <person name="Goker M."/>
            <person name="Tindall B."/>
            <person name="Detter J."/>
            <person name="Woyke T."/>
            <person name="Bristow J."/>
            <person name="Eisen J."/>
            <person name="Markowitz V."/>
            <person name="Hugenholtz P."/>
            <person name="Klenk H."/>
            <person name="Kyrpides N."/>
        </authorList>
    </citation>
    <scope>NUCLEOTIDE SEQUENCE [LARGE SCALE GENOMIC DNA]</scope>
    <source>
        <strain evidence="7">ATCC 43766 / DSM 16922 / JCM 21250 / NBRC 16016 / NCTC 11634 / CL345/78</strain>
    </source>
</reference>
<dbReference type="RefSeq" id="WP_013598692.1">
    <property type="nucleotide sequence ID" value="NC_015144.1"/>
</dbReference>
<dbReference type="GO" id="GO:0003755">
    <property type="term" value="F:peptidyl-prolyl cis-trans isomerase activity"/>
    <property type="evidence" value="ECO:0007669"/>
    <property type="project" value="UniProtKB-UniRule"/>
</dbReference>
<reference evidence="6 7" key="1">
    <citation type="journal article" date="2011" name="Stand. Genomic Sci.">
        <title>Complete genome sequence of Weeksella virosa type strain (9751).</title>
        <authorList>
            <person name="Lang E."/>
            <person name="Teshima H."/>
            <person name="Lucas S."/>
            <person name="Lapidus A."/>
            <person name="Hammon N."/>
            <person name="Deshpande S."/>
            <person name="Nolan M."/>
            <person name="Cheng J.F."/>
            <person name="Pitluck S."/>
            <person name="Liolios K."/>
            <person name="Pagani I."/>
            <person name="Mikhailova N."/>
            <person name="Ivanova N."/>
            <person name="Mavromatis K."/>
            <person name="Pati A."/>
            <person name="Tapia R."/>
            <person name="Han C."/>
            <person name="Goodwin L."/>
            <person name="Chen A."/>
            <person name="Palaniappan K."/>
            <person name="Land M."/>
            <person name="Hauser L."/>
            <person name="Chang Y.J."/>
            <person name="Jeffries C.D."/>
            <person name="Brambilla E.M."/>
            <person name="Kopitz M."/>
            <person name="Rohde M."/>
            <person name="Goker M."/>
            <person name="Tindall B.J."/>
            <person name="Detter J.C."/>
            <person name="Woyke T."/>
            <person name="Bristow J."/>
            <person name="Eisen J.A."/>
            <person name="Markowitz V."/>
            <person name="Hugenholtz P."/>
            <person name="Klenk H.P."/>
            <person name="Kyrpides N.C."/>
        </authorList>
    </citation>
    <scope>NUCLEOTIDE SEQUENCE [LARGE SCALE GENOMIC DNA]</scope>
    <source>
        <strain evidence="7">ATCC 43766 / DSM 16922 / JCM 21250 / NBRC 16016 / NCTC 11634 / CL345/78</strain>
    </source>
</reference>
<evidence type="ECO:0000259" key="5">
    <source>
        <dbReference type="PROSITE" id="PS50059"/>
    </source>
</evidence>
<evidence type="ECO:0000256" key="2">
    <source>
        <dbReference type="ARBA" id="ARBA00023110"/>
    </source>
</evidence>
<dbReference type="SUPFAM" id="SSF54534">
    <property type="entry name" value="FKBP-like"/>
    <property type="match status" value="1"/>
</dbReference>
<comment type="similarity">
    <text evidence="4">Belongs to the FKBP-type PPIase family.</text>
</comment>
<dbReference type="Pfam" id="PF00254">
    <property type="entry name" value="FKBP_C"/>
    <property type="match status" value="1"/>
</dbReference>
<dbReference type="eggNOG" id="COG1047">
    <property type="taxonomic scope" value="Bacteria"/>
</dbReference>
<sequence>MRKIVLGIGLVGLFFACGDQVVQRPVVYQNDDFMKRSQERGKLLLAEENEWFEQYREKSALTFTQTSMGFWISNSAIVSENMAKQGDFISYDYQVKNLDNSLIYSYQEIGPQKAVLGKIDLPRGLHAALQLISANDSATILLPSFLAYGGFGDQKKIDADTPIIIEIKVHEIRKK</sequence>
<gene>
    <name evidence="6" type="ordered locus">Weevi_1603</name>
</gene>
<evidence type="ECO:0000256" key="3">
    <source>
        <dbReference type="PROSITE-ProRule" id="PRU00277"/>
    </source>
</evidence>
<keyword evidence="2 3" id="KW-0697">Rotamase</keyword>